<gene>
    <name evidence="10" type="ORF">G9Q37_14955</name>
</gene>
<dbReference type="InterPro" id="IPR003594">
    <property type="entry name" value="HATPase_dom"/>
</dbReference>
<evidence type="ECO:0000259" key="9">
    <source>
        <dbReference type="PROSITE" id="PS50113"/>
    </source>
</evidence>
<dbReference type="InterPro" id="IPR005467">
    <property type="entry name" value="His_kinase_dom"/>
</dbReference>
<accession>A0A6G8IJN1</accession>
<dbReference type="GO" id="GO:0000155">
    <property type="term" value="F:phosphorelay sensor kinase activity"/>
    <property type="evidence" value="ECO:0007669"/>
    <property type="project" value="InterPro"/>
</dbReference>
<evidence type="ECO:0000256" key="5">
    <source>
        <dbReference type="ARBA" id="ARBA00022777"/>
    </source>
</evidence>
<dbReference type="SMART" id="SM00086">
    <property type="entry name" value="PAC"/>
    <property type="match status" value="3"/>
</dbReference>
<keyword evidence="11" id="KW-1185">Reference proteome</keyword>
<dbReference type="InterPro" id="IPR001610">
    <property type="entry name" value="PAC"/>
</dbReference>
<evidence type="ECO:0000256" key="4">
    <source>
        <dbReference type="ARBA" id="ARBA00022679"/>
    </source>
</evidence>
<sequence length="679" mass="75992">MTPAAQEPTPAASADAAADALLALGQQAPCGLLALDAGLRVRALNDTLLDWLGRDRAELERLTGHSGWADFPTLARLNAESDLQQLRAHLHALQTSDKAPPLQLRLFGKDGGFFTVELLSQAERDPQGRFLHSRTVVVDVSARQKIEHQIVARLRLLQTITDRTPSRLAYFDKDLVCRFCNAAYAEGYGLAADDVIGAELGRLLAPEVLPEVLPRVARVLNGEALSHEAERRDANDQPHYHEVHYLPDLQDGRTQGFFIELIDITERRRTEDFVFNANLDLEERVAQRSAELYASEQRFRLMSQAIRDHAIFFLDPDGAVHEWTDSAQRLHGFERGHILGRALDAVFQPEADGQPQDPQELLDRCVEQGHAEQQGWSLRRDGSRFWSNATLTALHDDKDGLQGLSVIVRDLTEHKRLADMTAQLHRELEQRVAQRTAQLDAAHRDLDAFSYTVAHDLRAPLRHIGQYVALTQEVLEPEARHELLQHQAAIAAATRRMGLMIDGLLEFTRLGRVRIDRVPVSLSPLVHGMVNRLRGEVAPREIEWSIDTGLPLVMGDPILLAEVFDKLLDNATKFTRRVPQARIEIGQLPDTDPEHHVLFVRDNGVGFDPSKARSLFLLFQRQHHSMDYEGIGLGLALAHRIVSRHGGRLWCETAPGEGCTFFIELPRATVDTPANDASA</sequence>
<dbReference type="SMART" id="SM00388">
    <property type="entry name" value="HisKA"/>
    <property type="match status" value="1"/>
</dbReference>
<dbReference type="InterPro" id="IPR036097">
    <property type="entry name" value="HisK_dim/P_sf"/>
</dbReference>
<dbReference type="InterPro" id="IPR000700">
    <property type="entry name" value="PAS-assoc_C"/>
</dbReference>
<comment type="catalytic activity">
    <reaction evidence="1">
        <text>ATP + protein L-histidine = ADP + protein N-phospho-L-histidine.</text>
        <dbReference type="EC" id="2.7.13.3"/>
    </reaction>
</comment>
<dbReference type="Pfam" id="PF02518">
    <property type="entry name" value="HATPase_c"/>
    <property type="match status" value="1"/>
</dbReference>
<keyword evidence="3" id="KW-0597">Phosphoprotein</keyword>
<dbReference type="CDD" id="cd00082">
    <property type="entry name" value="HisKA"/>
    <property type="match status" value="1"/>
</dbReference>
<dbReference type="NCBIfam" id="TIGR00229">
    <property type="entry name" value="sensory_box"/>
    <property type="match status" value="2"/>
</dbReference>
<dbReference type="EC" id="2.7.13.3" evidence="2"/>
<evidence type="ECO:0000256" key="6">
    <source>
        <dbReference type="ARBA" id="ARBA00023136"/>
    </source>
</evidence>
<feature type="domain" description="PAS" evidence="8">
    <location>
        <begin position="153"/>
        <end position="223"/>
    </location>
</feature>
<dbReference type="PROSITE" id="PS50113">
    <property type="entry name" value="PAC"/>
    <property type="match status" value="2"/>
</dbReference>
<dbReference type="PROSITE" id="PS50112">
    <property type="entry name" value="PAS"/>
    <property type="match status" value="2"/>
</dbReference>
<dbReference type="PRINTS" id="PR00344">
    <property type="entry name" value="BCTRLSENSOR"/>
</dbReference>
<feature type="domain" description="Histidine kinase" evidence="7">
    <location>
        <begin position="452"/>
        <end position="669"/>
    </location>
</feature>
<dbReference type="Pfam" id="PF13426">
    <property type="entry name" value="PAS_9"/>
    <property type="match status" value="2"/>
</dbReference>
<protein>
    <recommendedName>
        <fullName evidence="2">histidine kinase</fullName>
        <ecNumber evidence="2">2.7.13.3</ecNumber>
    </recommendedName>
</protein>
<evidence type="ECO:0000259" key="7">
    <source>
        <dbReference type="PROSITE" id="PS50109"/>
    </source>
</evidence>
<dbReference type="Gene3D" id="3.30.450.20">
    <property type="entry name" value="PAS domain"/>
    <property type="match status" value="3"/>
</dbReference>
<evidence type="ECO:0000256" key="1">
    <source>
        <dbReference type="ARBA" id="ARBA00000085"/>
    </source>
</evidence>
<reference evidence="10 11" key="1">
    <citation type="submission" date="2020-03" db="EMBL/GenBank/DDBJ databases">
        <title>Hydrogenophaga sp. nov. isolated from cyanobacterial mat.</title>
        <authorList>
            <person name="Thorat V."/>
            <person name="Kirdat K."/>
            <person name="Tiwarekar B."/>
            <person name="Costa E.D."/>
            <person name="Yadav A."/>
        </authorList>
    </citation>
    <scope>NUCLEOTIDE SEQUENCE [LARGE SCALE GENOMIC DNA]</scope>
    <source>
        <strain evidence="10 11">BA0156</strain>
    </source>
</reference>
<dbReference type="InterPro" id="IPR013656">
    <property type="entry name" value="PAS_4"/>
</dbReference>
<keyword evidence="4" id="KW-0808">Transferase</keyword>
<dbReference type="SUPFAM" id="SSF47384">
    <property type="entry name" value="Homodimeric domain of signal transducing histidine kinase"/>
    <property type="match status" value="1"/>
</dbReference>
<dbReference type="InterPro" id="IPR036890">
    <property type="entry name" value="HATPase_C_sf"/>
</dbReference>
<evidence type="ECO:0000256" key="2">
    <source>
        <dbReference type="ARBA" id="ARBA00012438"/>
    </source>
</evidence>
<evidence type="ECO:0000313" key="11">
    <source>
        <dbReference type="Proteomes" id="UP000503162"/>
    </source>
</evidence>
<organism evidence="10 11">
    <name type="scientific">Hydrogenophaga crocea</name>
    <dbReference type="NCBI Taxonomy" id="2716225"/>
    <lineage>
        <taxon>Bacteria</taxon>
        <taxon>Pseudomonadati</taxon>
        <taxon>Pseudomonadota</taxon>
        <taxon>Betaproteobacteria</taxon>
        <taxon>Burkholderiales</taxon>
        <taxon>Comamonadaceae</taxon>
        <taxon>Hydrogenophaga</taxon>
    </lineage>
</organism>
<keyword evidence="5" id="KW-0418">Kinase</keyword>
<dbReference type="AlphaFoldDB" id="A0A6G8IJN1"/>
<dbReference type="InterPro" id="IPR004358">
    <property type="entry name" value="Sig_transdc_His_kin-like_C"/>
</dbReference>
<dbReference type="PROSITE" id="PS50109">
    <property type="entry name" value="HIS_KIN"/>
    <property type="match status" value="1"/>
</dbReference>
<feature type="domain" description="PAS" evidence="8">
    <location>
        <begin position="295"/>
        <end position="369"/>
    </location>
</feature>
<feature type="domain" description="PAC" evidence="9">
    <location>
        <begin position="100"/>
        <end position="152"/>
    </location>
</feature>
<dbReference type="SUPFAM" id="SSF55785">
    <property type="entry name" value="PYP-like sensor domain (PAS domain)"/>
    <property type="match status" value="3"/>
</dbReference>
<dbReference type="GO" id="GO:0007234">
    <property type="term" value="P:osmosensory signaling via phosphorelay pathway"/>
    <property type="evidence" value="ECO:0007669"/>
    <property type="project" value="TreeGrafter"/>
</dbReference>
<dbReference type="PANTHER" id="PTHR42878">
    <property type="entry name" value="TWO-COMPONENT HISTIDINE KINASE"/>
    <property type="match status" value="1"/>
</dbReference>
<dbReference type="CDD" id="cd00130">
    <property type="entry name" value="PAS"/>
    <property type="match status" value="3"/>
</dbReference>
<dbReference type="PANTHER" id="PTHR42878:SF15">
    <property type="entry name" value="BACTERIOPHYTOCHROME"/>
    <property type="match status" value="1"/>
</dbReference>
<dbReference type="SMART" id="SM00387">
    <property type="entry name" value="HATPase_c"/>
    <property type="match status" value="1"/>
</dbReference>
<dbReference type="Proteomes" id="UP000503162">
    <property type="component" value="Chromosome"/>
</dbReference>
<dbReference type="GO" id="GO:0030295">
    <property type="term" value="F:protein kinase activator activity"/>
    <property type="evidence" value="ECO:0007669"/>
    <property type="project" value="TreeGrafter"/>
</dbReference>
<dbReference type="EMBL" id="CP049989">
    <property type="protein sequence ID" value="QIM53361.1"/>
    <property type="molecule type" value="Genomic_DNA"/>
</dbReference>
<dbReference type="Gene3D" id="3.30.565.10">
    <property type="entry name" value="Histidine kinase-like ATPase, C-terminal domain"/>
    <property type="match status" value="1"/>
</dbReference>
<name>A0A6G8IJN1_9BURK</name>
<keyword evidence="6" id="KW-0472">Membrane</keyword>
<proteinExistence type="predicted"/>
<dbReference type="KEGG" id="hcz:G9Q37_14955"/>
<dbReference type="GO" id="GO:0016020">
    <property type="term" value="C:membrane"/>
    <property type="evidence" value="ECO:0007669"/>
    <property type="project" value="UniProtKB-SubCell"/>
</dbReference>
<dbReference type="SUPFAM" id="SSF55874">
    <property type="entry name" value="ATPase domain of HSP90 chaperone/DNA topoisomerase II/histidine kinase"/>
    <property type="match status" value="1"/>
</dbReference>
<dbReference type="InterPro" id="IPR000014">
    <property type="entry name" value="PAS"/>
</dbReference>
<dbReference type="GO" id="GO:0000156">
    <property type="term" value="F:phosphorelay response regulator activity"/>
    <property type="evidence" value="ECO:0007669"/>
    <property type="project" value="TreeGrafter"/>
</dbReference>
<dbReference type="Gene3D" id="1.10.287.130">
    <property type="match status" value="1"/>
</dbReference>
<dbReference type="InterPro" id="IPR050351">
    <property type="entry name" value="BphY/WalK/GraS-like"/>
</dbReference>
<dbReference type="InterPro" id="IPR003661">
    <property type="entry name" value="HisK_dim/P_dom"/>
</dbReference>
<evidence type="ECO:0000313" key="10">
    <source>
        <dbReference type="EMBL" id="QIM53361.1"/>
    </source>
</evidence>
<evidence type="ECO:0000259" key="8">
    <source>
        <dbReference type="PROSITE" id="PS50112"/>
    </source>
</evidence>
<dbReference type="Pfam" id="PF08448">
    <property type="entry name" value="PAS_4"/>
    <property type="match status" value="1"/>
</dbReference>
<feature type="domain" description="PAC" evidence="9">
    <location>
        <begin position="371"/>
        <end position="423"/>
    </location>
</feature>
<dbReference type="InterPro" id="IPR035965">
    <property type="entry name" value="PAS-like_dom_sf"/>
</dbReference>
<dbReference type="SMART" id="SM00091">
    <property type="entry name" value="PAS"/>
    <property type="match status" value="3"/>
</dbReference>
<dbReference type="RefSeq" id="WP_166228353.1">
    <property type="nucleotide sequence ID" value="NZ_CP049989.1"/>
</dbReference>
<evidence type="ECO:0000256" key="3">
    <source>
        <dbReference type="ARBA" id="ARBA00022553"/>
    </source>
</evidence>